<feature type="compositionally biased region" description="Low complexity" evidence="1">
    <location>
        <begin position="336"/>
        <end position="362"/>
    </location>
</feature>
<feature type="compositionally biased region" description="Low complexity" evidence="1">
    <location>
        <begin position="547"/>
        <end position="563"/>
    </location>
</feature>
<feature type="domain" description="DUF3295" evidence="3">
    <location>
        <begin position="1009"/>
        <end position="1058"/>
    </location>
</feature>
<dbReference type="Pfam" id="PF08550">
    <property type="entry name" value="GATA_AreA"/>
    <property type="match status" value="1"/>
</dbReference>
<evidence type="ECO:0000259" key="3">
    <source>
        <dbReference type="Pfam" id="PF11702"/>
    </source>
</evidence>
<dbReference type="OrthoDB" id="515401at2759"/>
<feature type="compositionally biased region" description="Acidic residues" evidence="1">
    <location>
        <begin position="624"/>
        <end position="636"/>
    </location>
</feature>
<feature type="region of interest" description="Disordered" evidence="1">
    <location>
        <begin position="388"/>
        <end position="483"/>
    </location>
</feature>
<organism evidence="4 5">
    <name type="scientific">Lyophyllum shimeji</name>
    <name type="common">Hon-shimeji</name>
    <name type="synonym">Tricholoma shimeji</name>
    <dbReference type="NCBI Taxonomy" id="47721"/>
    <lineage>
        <taxon>Eukaryota</taxon>
        <taxon>Fungi</taxon>
        <taxon>Dikarya</taxon>
        <taxon>Basidiomycota</taxon>
        <taxon>Agaricomycotina</taxon>
        <taxon>Agaricomycetes</taxon>
        <taxon>Agaricomycetidae</taxon>
        <taxon>Agaricales</taxon>
        <taxon>Tricholomatineae</taxon>
        <taxon>Lyophyllaceae</taxon>
        <taxon>Lyophyllum</taxon>
    </lineage>
</organism>
<evidence type="ECO:0000259" key="2">
    <source>
        <dbReference type="Pfam" id="PF08550"/>
    </source>
</evidence>
<keyword evidence="5" id="KW-1185">Reference proteome</keyword>
<dbReference type="Pfam" id="PF11702">
    <property type="entry name" value="DUF3295"/>
    <property type="match status" value="1"/>
</dbReference>
<dbReference type="GO" id="GO:0006808">
    <property type="term" value="P:regulation of nitrogen utilization"/>
    <property type="evidence" value="ECO:0007669"/>
    <property type="project" value="TreeGrafter"/>
</dbReference>
<dbReference type="InterPro" id="IPR021711">
    <property type="entry name" value="DUF3295"/>
</dbReference>
<feature type="compositionally biased region" description="Low complexity" evidence="1">
    <location>
        <begin position="115"/>
        <end position="124"/>
    </location>
</feature>
<feature type="compositionally biased region" description="Basic residues" evidence="1">
    <location>
        <begin position="469"/>
        <end position="479"/>
    </location>
</feature>
<feature type="region of interest" description="Disordered" evidence="1">
    <location>
        <begin position="897"/>
        <end position="1035"/>
    </location>
</feature>
<protein>
    <recommendedName>
        <fullName evidence="6">Nitrogen regulatory protein areA GATA-like domain-containing protein</fullName>
    </recommendedName>
</protein>
<feature type="compositionally biased region" description="Gly residues" evidence="1">
    <location>
        <begin position="835"/>
        <end position="845"/>
    </location>
</feature>
<feature type="compositionally biased region" description="Basic and acidic residues" evidence="1">
    <location>
        <begin position="1114"/>
        <end position="1124"/>
    </location>
</feature>
<gene>
    <name evidence="4" type="ORF">LshimejAT787_0806430</name>
</gene>
<dbReference type="Proteomes" id="UP001063166">
    <property type="component" value="Unassembled WGS sequence"/>
</dbReference>
<dbReference type="InterPro" id="IPR053043">
    <property type="entry name" value="Ras-cAMP_regulatory"/>
</dbReference>
<comment type="caution">
    <text evidence="4">The sequence shown here is derived from an EMBL/GenBank/DDBJ whole genome shotgun (WGS) entry which is preliminary data.</text>
</comment>
<feature type="region of interest" description="Disordered" evidence="1">
    <location>
        <begin position="1101"/>
        <end position="1160"/>
    </location>
</feature>
<evidence type="ECO:0000313" key="5">
    <source>
        <dbReference type="Proteomes" id="UP001063166"/>
    </source>
</evidence>
<feature type="region of interest" description="Disordered" evidence="1">
    <location>
        <begin position="785"/>
        <end position="862"/>
    </location>
</feature>
<feature type="compositionally biased region" description="Polar residues" evidence="1">
    <location>
        <begin position="986"/>
        <end position="998"/>
    </location>
</feature>
<dbReference type="AlphaFoldDB" id="A0A9P3PSY3"/>
<dbReference type="PANTHER" id="PTHR28014:SF1">
    <property type="entry name" value="NEGATIVE REGULATOR OF RAS-CAMP PATHWAY"/>
    <property type="match status" value="1"/>
</dbReference>
<feature type="compositionally biased region" description="Acidic residues" evidence="1">
    <location>
        <begin position="914"/>
        <end position="925"/>
    </location>
</feature>
<evidence type="ECO:0000313" key="4">
    <source>
        <dbReference type="EMBL" id="GLB40772.1"/>
    </source>
</evidence>
<feature type="compositionally biased region" description="Low complexity" evidence="1">
    <location>
        <begin position="512"/>
        <end position="524"/>
    </location>
</feature>
<dbReference type="EMBL" id="BRPK01000008">
    <property type="protein sequence ID" value="GLB40772.1"/>
    <property type="molecule type" value="Genomic_DNA"/>
</dbReference>
<sequence>MAPTFEFPVPVLSVAAEAVRELEGGEALCGLWTLFTKCKASLQDGHRLENISWRLWYREMAAERPKAESEKDSWDDSRLFDEKASQECSFHDDVKVHLETQEILLSRTGQSLPSAAVQVSVSSPRPDPQAQPNASPLSISRPTLVRRNSYVGRIIVDMLPNPLPPTQYPISRSIGLSSDANANFITSYFSPAIRTSSIVPPPSDPATRAANTGSTSMRCHLPTPAASEERAVPPSSLPKNSPDREAAARASSPAPQVQVQVSAPSTPPPAPALPRLVVVNPTPGPTPHPTPPATPYLGAGTGMVTVKLHDGHRTHGMTSDSLMPMPKLPQPMFVLADGSTTSSSSSASSGSGRTVASSPSTTVSTCEVAAPSHKAEATILTTVPAAAPATSAANTTTKSGSPTPVAPPLRKASSSGSSSGHLLPEPARAPQAGPSRARPRAQGHIRQTSSASSAGGGRGTGRPVEVGRNKSKSTSRSRSRGADAGLAGLTMTLAAAAGGAKKGVVVGGKGRALGPLRRSGSARAGVGGRAGREKRPTFNIGSHSDEGSALGSKSAGSGSSVSGPKHEVEARNNISKPATAQAPLQRTQSSTRLPPPPSAQNLPDLAQVIPPQQQRRTIVLATSDSDDYETETDTDSGSDNGRVHKDGEEEDGDTGEWSSEDVSADDVEVVVMRGGQQQAQASAAQAQANNHTHTSRRNHSQPQLNHAQAPSTQQQQHQHQPQQHQPHLSRAQQSRRNQAAHAQYVVEQAALEAQRIREMFAKKPVPSQEQLAWKRTRSVGLLTQLMNPDPKIFPPSHPYRRGHSSGEIKGVGGGLTMTAPGSGSAGERRASEQGLGLGQARGRGQGQAEQRRPSAGMAPGLKLSKSSAALPIASQVQVGSVAREAGVGMAAAAAVAAVGSGSGGYRPRARPADQEMEDDSDSDGEENGRDAVLGSKSVVQEKLEAFARRRGIVANEKKDAATEEAEPVPEWLREPEVARNGRMATQPLSNGASSSQHGQQRRQEQHPAPAPTPAPIPVGHPYNLPPPAPPSTPRTTRRLMLQTEMSESLRRNLLWERQVSKINLGRIRRTASGGGAKGGAVLGGGLRPLTALPSMVQLTAREQGAGANGNGAGRPEDRERERRGSGGAVTTEAEHEREERKKKAMARNRSWANDYHYSGW</sequence>
<feature type="compositionally biased region" description="Low complexity" evidence="1">
    <location>
        <begin position="676"/>
        <end position="688"/>
    </location>
</feature>
<dbReference type="InterPro" id="IPR013860">
    <property type="entry name" value="AreA_GATA"/>
</dbReference>
<feature type="compositionally biased region" description="Polar residues" evidence="1">
    <location>
        <begin position="700"/>
        <end position="712"/>
    </location>
</feature>
<dbReference type="GO" id="GO:0000122">
    <property type="term" value="P:negative regulation of transcription by RNA polymerase II"/>
    <property type="evidence" value="ECO:0007669"/>
    <property type="project" value="TreeGrafter"/>
</dbReference>
<feature type="domain" description="Nitrogen regulatory protein areA GATA-like" evidence="2">
    <location>
        <begin position="31"/>
        <end position="58"/>
    </location>
</feature>
<feature type="compositionally biased region" description="Low complexity" evidence="1">
    <location>
        <begin position="248"/>
        <end position="264"/>
    </location>
</feature>
<feature type="compositionally biased region" description="Basic and acidic residues" evidence="1">
    <location>
        <begin position="1132"/>
        <end position="1141"/>
    </location>
</feature>
<feature type="compositionally biased region" description="Acidic residues" evidence="1">
    <location>
        <begin position="648"/>
        <end position="668"/>
    </location>
</feature>
<feature type="region of interest" description="Disordered" evidence="1">
    <location>
        <begin position="509"/>
        <end position="741"/>
    </location>
</feature>
<feature type="region of interest" description="Disordered" evidence="1">
    <location>
        <begin position="334"/>
        <end position="362"/>
    </location>
</feature>
<name>A0A9P3PSY3_LYOSH</name>
<feature type="compositionally biased region" description="Pro residues" evidence="1">
    <location>
        <begin position="282"/>
        <end position="294"/>
    </location>
</feature>
<feature type="compositionally biased region" description="Pro residues" evidence="1">
    <location>
        <begin position="1008"/>
        <end position="1032"/>
    </location>
</feature>
<reference evidence="4" key="1">
    <citation type="submission" date="2022-07" db="EMBL/GenBank/DDBJ databases">
        <title>The genome of Lyophyllum shimeji provides insight into the initial evolution of ectomycorrhizal fungal genome.</title>
        <authorList>
            <person name="Kobayashi Y."/>
            <person name="Shibata T."/>
            <person name="Hirakawa H."/>
            <person name="Shigenobu S."/>
            <person name="Nishiyama T."/>
            <person name="Yamada A."/>
            <person name="Hasebe M."/>
            <person name="Kawaguchi M."/>
        </authorList>
    </citation>
    <scope>NUCLEOTIDE SEQUENCE</scope>
    <source>
        <strain evidence="4">AT787</strain>
    </source>
</reference>
<feature type="compositionally biased region" description="Low complexity" evidence="1">
    <location>
        <begin position="388"/>
        <end position="397"/>
    </location>
</feature>
<feature type="region of interest" description="Disordered" evidence="1">
    <location>
        <begin position="195"/>
        <end position="298"/>
    </location>
</feature>
<feature type="compositionally biased region" description="Polar residues" evidence="1">
    <location>
        <begin position="130"/>
        <end position="141"/>
    </location>
</feature>
<proteinExistence type="predicted"/>
<dbReference type="GO" id="GO:0031930">
    <property type="term" value="P:mitochondria-nucleus signaling pathway"/>
    <property type="evidence" value="ECO:0007669"/>
    <property type="project" value="TreeGrafter"/>
</dbReference>
<feature type="region of interest" description="Disordered" evidence="1">
    <location>
        <begin position="115"/>
        <end position="141"/>
    </location>
</feature>
<dbReference type="GO" id="GO:0005737">
    <property type="term" value="C:cytoplasm"/>
    <property type="evidence" value="ECO:0007669"/>
    <property type="project" value="TreeGrafter"/>
</dbReference>
<evidence type="ECO:0000256" key="1">
    <source>
        <dbReference type="SAM" id="MobiDB-lite"/>
    </source>
</evidence>
<feature type="compositionally biased region" description="Low complexity" evidence="1">
    <location>
        <begin position="713"/>
        <end position="726"/>
    </location>
</feature>
<evidence type="ECO:0008006" key="6">
    <source>
        <dbReference type="Google" id="ProtNLM"/>
    </source>
</evidence>
<accession>A0A9P3PSY3</accession>
<dbReference type="PANTHER" id="PTHR28014">
    <property type="entry name" value="NEGATIVE REGULATOR OF RAS-CAMP PATHWAY"/>
    <property type="match status" value="1"/>
</dbReference>
<feature type="compositionally biased region" description="Polar residues" evidence="1">
    <location>
        <begin position="572"/>
        <end position="592"/>
    </location>
</feature>